<dbReference type="RefSeq" id="WP_013962040.1">
    <property type="nucleotide sequence ID" value="NC_015730.1"/>
</dbReference>
<dbReference type="PANTHER" id="PTHR34406">
    <property type="entry name" value="PROTEIN YCEI"/>
    <property type="match status" value="1"/>
</dbReference>
<dbReference type="Pfam" id="PF04264">
    <property type="entry name" value="YceI"/>
    <property type="match status" value="1"/>
</dbReference>
<feature type="signal peptide" evidence="1">
    <location>
        <begin position="1"/>
        <end position="20"/>
    </location>
</feature>
<feature type="domain" description="Lipid/polyisoprenoid-binding YceI-like" evidence="2">
    <location>
        <begin position="24"/>
        <end position="191"/>
    </location>
</feature>
<dbReference type="InterPro" id="IPR036761">
    <property type="entry name" value="TTHA0802/YceI-like_sf"/>
</dbReference>
<evidence type="ECO:0000313" key="3">
    <source>
        <dbReference type="EMBL" id="AEI94116.1"/>
    </source>
</evidence>
<gene>
    <name evidence="3" type="ordered locus">RLO149_c021400</name>
</gene>
<reference evidence="3 4" key="1">
    <citation type="journal article" date="2011" name="BMC Genomics">
        <title>Comparative genome analysis and genome-guided physiological analysis of Roseobacter litoralis.</title>
        <authorList>
            <person name="Kalhoefer D."/>
            <person name="Thole S."/>
            <person name="Voget S."/>
            <person name="Lehmann R."/>
            <person name="Liesegang H."/>
            <person name="Wollher A."/>
            <person name="Daniel R."/>
            <person name="Simon M."/>
            <person name="Brinkhoff T."/>
        </authorList>
    </citation>
    <scope>NUCLEOTIDE SEQUENCE [LARGE SCALE GENOMIC DNA]</scope>
    <source>
        <strain evidence="4">ATCC 49566 / DSM 6996 / JCM 21268 / NBRC 15278 / OCh 149</strain>
    </source>
</reference>
<evidence type="ECO:0000259" key="2">
    <source>
        <dbReference type="SMART" id="SM00867"/>
    </source>
</evidence>
<dbReference type="KEGG" id="rli:RLO149_c021400"/>
<dbReference type="InterPro" id="IPR007372">
    <property type="entry name" value="Lipid/polyisoprenoid-bd_YceI"/>
</dbReference>
<dbReference type="OrthoDB" id="9811006at2"/>
<dbReference type="eggNOG" id="COG2353">
    <property type="taxonomic scope" value="Bacteria"/>
</dbReference>
<name>F7ZLR5_ROSLO</name>
<dbReference type="EMBL" id="CP002623">
    <property type="protein sequence ID" value="AEI94116.1"/>
    <property type="molecule type" value="Genomic_DNA"/>
</dbReference>
<protein>
    <submittedName>
        <fullName evidence="3">YceI-like protein</fullName>
    </submittedName>
</protein>
<dbReference type="HOGENOM" id="CLU_071003_3_0_5"/>
<keyword evidence="1" id="KW-0732">Signal</keyword>
<proteinExistence type="predicted"/>
<dbReference type="Proteomes" id="UP000001353">
    <property type="component" value="Chromosome"/>
</dbReference>
<sequence>MRILTCTTLAVAIFGTTALAEPARFELDPSHTAVFFTVDHIGYAKTLGIFGTVSGEFTYDTVTQDLSDVRVSIDAASVNTFDSARDGHVKNKDFLDVSNHPEITFVATGGTPTGDTAGTVTGDLTILGQTQPITLDVTLNKAAEYPFGHKRMTLGLSIETSIERSDFGMTYAVGNGLVGDTVDIKIETEAMKMD</sequence>
<evidence type="ECO:0000256" key="1">
    <source>
        <dbReference type="SAM" id="SignalP"/>
    </source>
</evidence>
<dbReference type="AlphaFoldDB" id="F7ZLR5"/>
<evidence type="ECO:0000313" key="4">
    <source>
        <dbReference type="Proteomes" id="UP000001353"/>
    </source>
</evidence>
<dbReference type="SUPFAM" id="SSF101874">
    <property type="entry name" value="YceI-like"/>
    <property type="match status" value="1"/>
</dbReference>
<dbReference type="SMART" id="SM00867">
    <property type="entry name" value="YceI"/>
    <property type="match status" value="1"/>
</dbReference>
<organism evidence="3 4">
    <name type="scientific">Roseobacter litoralis (strain ATCC 49566 / DSM 6996 / JCM 21268 / NBRC 15278 / OCh 149)</name>
    <dbReference type="NCBI Taxonomy" id="391595"/>
    <lineage>
        <taxon>Bacteria</taxon>
        <taxon>Pseudomonadati</taxon>
        <taxon>Pseudomonadota</taxon>
        <taxon>Alphaproteobacteria</taxon>
        <taxon>Rhodobacterales</taxon>
        <taxon>Roseobacteraceae</taxon>
        <taxon>Roseobacter</taxon>
    </lineage>
</organism>
<dbReference type="PANTHER" id="PTHR34406:SF1">
    <property type="entry name" value="PROTEIN YCEI"/>
    <property type="match status" value="1"/>
</dbReference>
<accession>F7ZLR5</accession>
<dbReference type="STRING" id="391595.RLO149_c021400"/>
<dbReference type="Gene3D" id="2.40.128.110">
    <property type="entry name" value="Lipid/polyisoprenoid-binding, YceI-like"/>
    <property type="match status" value="1"/>
</dbReference>
<feature type="chain" id="PRO_5003366885" evidence="1">
    <location>
        <begin position="21"/>
        <end position="194"/>
    </location>
</feature>
<keyword evidence="4" id="KW-1185">Reference proteome</keyword>